<feature type="transmembrane region" description="Helical" evidence="8">
    <location>
        <begin position="327"/>
        <end position="345"/>
    </location>
</feature>
<feature type="transmembrane region" description="Helical" evidence="8">
    <location>
        <begin position="415"/>
        <end position="438"/>
    </location>
</feature>
<organism evidence="10 11">
    <name type="scientific">Psittacicella melopsittaci</name>
    <dbReference type="NCBI Taxonomy" id="2028576"/>
    <lineage>
        <taxon>Bacteria</taxon>
        <taxon>Pseudomonadati</taxon>
        <taxon>Pseudomonadota</taxon>
        <taxon>Gammaproteobacteria</taxon>
        <taxon>Pasteurellales</taxon>
        <taxon>Psittacicellaceae</taxon>
        <taxon>Psittacicella</taxon>
    </lineage>
</organism>
<dbReference type="OrthoDB" id="9814303at2"/>
<feature type="transmembrane region" description="Helical" evidence="8">
    <location>
        <begin position="357"/>
        <end position="374"/>
    </location>
</feature>
<keyword evidence="7 8" id="KW-0472">Membrane</keyword>
<keyword evidence="6 8" id="KW-1133">Transmembrane helix</keyword>
<dbReference type="InterPro" id="IPR020846">
    <property type="entry name" value="MFS_dom"/>
</dbReference>
<evidence type="ECO:0000256" key="8">
    <source>
        <dbReference type="RuleBase" id="RU365088"/>
    </source>
</evidence>
<accession>A0A3A1Y027</accession>
<keyword evidence="8" id="KW-0997">Cell inner membrane</keyword>
<evidence type="ECO:0000256" key="1">
    <source>
        <dbReference type="ARBA" id="ARBA00004651"/>
    </source>
</evidence>
<dbReference type="NCBIfam" id="TIGR00710">
    <property type="entry name" value="efflux_Bcr_CflA"/>
    <property type="match status" value="1"/>
</dbReference>
<comment type="subcellular location">
    <subcellularLocation>
        <location evidence="8">Cell inner membrane</location>
        <topology evidence="8">Multi-pass membrane protein</topology>
    </subcellularLocation>
    <subcellularLocation>
        <location evidence="1">Cell membrane</location>
        <topology evidence="1">Multi-pass membrane protein</topology>
    </subcellularLocation>
</comment>
<feature type="transmembrane region" description="Helical" evidence="8">
    <location>
        <begin position="242"/>
        <end position="261"/>
    </location>
</feature>
<protein>
    <recommendedName>
        <fullName evidence="8">Bcr/CflA family efflux transporter</fullName>
    </recommendedName>
</protein>
<evidence type="ECO:0000259" key="9">
    <source>
        <dbReference type="PROSITE" id="PS50850"/>
    </source>
</evidence>
<dbReference type="Gene3D" id="1.20.1720.10">
    <property type="entry name" value="Multidrug resistance protein D"/>
    <property type="match status" value="1"/>
</dbReference>
<comment type="similarity">
    <text evidence="2 8">Belongs to the major facilitator superfamily. Bcr/CmlA family.</text>
</comment>
<feature type="transmembrane region" description="Helical" evidence="8">
    <location>
        <begin position="155"/>
        <end position="173"/>
    </location>
</feature>
<dbReference type="Proteomes" id="UP000266258">
    <property type="component" value="Unassembled WGS sequence"/>
</dbReference>
<feature type="transmembrane region" description="Helical" evidence="8">
    <location>
        <begin position="86"/>
        <end position="104"/>
    </location>
</feature>
<dbReference type="GO" id="GO:0042910">
    <property type="term" value="F:xenobiotic transmembrane transporter activity"/>
    <property type="evidence" value="ECO:0007669"/>
    <property type="project" value="InterPro"/>
</dbReference>
<dbReference type="GO" id="GO:0005886">
    <property type="term" value="C:plasma membrane"/>
    <property type="evidence" value="ECO:0007669"/>
    <property type="project" value="UniProtKB-SubCell"/>
</dbReference>
<dbReference type="AlphaFoldDB" id="A0A3A1Y027"/>
<dbReference type="GO" id="GO:1990961">
    <property type="term" value="P:xenobiotic detoxification by transmembrane export across the plasma membrane"/>
    <property type="evidence" value="ECO:0007669"/>
    <property type="project" value="InterPro"/>
</dbReference>
<evidence type="ECO:0000256" key="7">
    <source>
        <dbReference type="ARBA" id="ARBA00023136"/>
    </source>
</evidence>
<dbReference type="CDD" id="cd17320">
    <property type="entry name" value="MFS_MdfA_MDR_like"/>
    <property type="match status" value="1"/>
</dbReference>
<evidence type="ECO:0000256" key="3">
    <source>
        <dbReference type="ARBA" id="ARBA00022448"/>
    </source>
</evidence>
<reference evidence="10 11" key="1">
    <citation type="submission" date="2017-08" db="EMBL/GenBank/DDBJ databases">
        <title>Reclassification of Bisgaard taxon 37 and 44.</title>
        <authorList>
            <person name="Christensen H."/>
        </authorList>
    </citation>
    <scope>NUCLEOTIDE SEQUENCE [LARGE SCALE GENOMIC DNA]</scope>
    <source>
        <strain evidence="10 11">B96_4</strain>
    </source>
</reference>
<dbReference type="PROSITE" id="PS50850">
    <property type="entry name" value="MFS"/>
    <property type="match status" value="1"/>
</dbReference>
<evidence type="ECO:0000313" key="11">
    <source>
        <dbReference type="Proteomes" id="UP000266258"/>
    </source>
</evidence>
<evidence type="ECO:0000256" key="2">
    <source>
        <dbReference type="ARBA" id="ARBA00006236"/>
    </source>
</evidence>
<evidence type="ECO:0000256" key="4">
    <source>
        <dbReference type="ARBA" id="ARBA00022475"/>
    </source>
</evidence>
<feature type="transmembrane region" description="Helical" evidence="8">
    <location>
        <begin position="212"/>
        <end position="236"/>
    </location>
</feature>
<feature type="transmembrane region" description="Helical" evidence="8">
    <location>
        <begin position="450"/>
        <end position="471"/>
    </location>
</feature>
<evidence type="ECO:0000256" key="6">
    <source>
        <dbReference type="ARBA" id="ARBA00022989"/>
    </source>
</evidence>
<comment type="caution">
    <text evidence="10">The sequence shown here is derived from an EMBL/GenBank/DDBJ whole genome shotgun (WGS) entry which is preliminary data.</text>
</comment>
<dbReference type="InterPro" id="IPR011701">
    <property type="entry name" value="MFS"/>
</dbReference>
<dbReference type="InterPro" id="IPR036259">
    <property type="entry name" value="MFS_trans_sf"/>
</dbReference>
<dbReference type="Pfam" id="PF07690">
    <property type="entry name" value="MFS_1"/>
    <property type="match status" value="1"/>
</dbReference>
<feature type="transmembrane region" description="Helical" evidence="8">
    <location>
        <begin position="124"/>
        <end position="143"/>
    </location>
</feature>
<keyword evidence="3 8" id="KW-0813">Transport</keyword>
<dbReference type="RefSeq" id="WP_119497612.1">
    <property type="nucleotide sequence ID" value="NZ_NRJH01000059.1"/>
</dbReference>
<feature type="domain" description="Major facilitator superfamily (MFS) profile" evidence="9">
    <location>
        <begin position="77"/>
        <end position="471"/>
    </location>
</feature>
<keyword evidence="11" id="KW-1185">Reference proteome</keyword>
<gene>
    <name evidence="10" type="ORF">CJP74_06845</name>
</gene>
<dbReference type="SUPFAM" id="SSF103473">
    <property type="entry name" value="MFS general substrate transporter"/>
    <property type="match status" value="1"/>
</dbReference>
<proteinExistence type="inferred from homology"/>
<name>A0A3A1Y027_9GAMM</name>
<feature type="transmembrane region" description="Helical" evidence="8">
    <location>
        <begin position="380"/>
        <end position="403"/>
    </location>
</feature>
<dbReference type="PANTHER" id="PTHR23502">
    <property type="entry name" value="MAJOR FACILITATOR SUPERFAMILY"/>
    <property type="match status" value="1"/>
</dbReference>
<feature type="transmembrane region" description="Helical" evidence="8">
    <location>
        <begin position="179"/>
        <end position="200"/>
    </location>
</feature>
<evidence type="ECO:0000313" key="10">
    <source>
        <dbReference type="EMBL" id="RIY31603.1"/>
    </source>
</evidence>
<feature type="transmembrane region" description="Helical" evidence="8">
    <location>
        <begin position="294"/>
        <end position="315"/>
    </location>
</feature>
<keyword evidence="5 8" id="KW-0812">Transmembrane</keyword>
<dbReference type="EMBL" id="NRJH01000059">
    <property type="protein sequence ID" value="RIY31603.1"/>
    <property type="molecule type" value="Genomic_DNA"/>
</dbReference>
<keyword evidence="4" id="KW-1003">Cell membrane</keyword>
<sequence>MLQEEKDSSYGQENLPVDDNLDHQKIITKLEEQQQATAHPDSATAITILGQGLYEREGVIPNLPGATSTVTPPGITFSFKAIKIPYLRFWMIGILGMFMWFTSLSTDMYLSAFPQMQAEFHADIEYTLTAFLIGFACGQLIWGPIADRIGRKIPLLIGMALYTIGSYGCSLSTSLEEMILWRLVQAFGACTGPMLARAIVRDVYNKTDAAKVMSLLIFLMAAAPLLGPLIGAWVLKFYSWRVIFYIQTFFSLFITLCVIIFPETRPVEYVHNARFSQVIKNYGFLLRNWDFMRFCLSIFFYYIGIYAFVTGSSWLYISYFGLPSEDYGLIFAINNIGVIVFSLLNRKFVAKYPVSRILTLATIVVLLASTWYMFNAYFGWLGIWGVILPCIIFFAMNGLIPATGTALALDPVPQVAGSAAAMLGFLQYSSGIVTSWLYVQVAPNGTAGPIVMATFMFVGSIFSFLFATGFNSSARALRVTRIRYKKSHRKARKPE</sequence>
<dbReference type="InterPro" id="IPR004812">
    <property type="entry name" value="Efflux_drug-R_Bcr/CmlA"/>
</dbReference>
<dbReference type="PANTHER" id="PTHR23502:SF132">
    <property type="entry name" value="POLYAMINE TRANSPORTER 2-RELATED"/>
    <property type="match status" value="1"/>
</dbReference>
<evidence type="ECO:0000256" key="5">
    <source>
        <dbReference type="ARBA" id="ARBA00022692"/>
    </source>
</evidence>